<dbReference type="PROSITE" id="PS50096">
    <property type="entry name" value="IQ"/>
    <property type="match status" value="1"/>
</dbReference>
<gene>
    <name evidence="4" type="ORF">TeGR_g12514</name>
</gene>
<keyword evidence="5" id="KW-1185">Reference proteome</keyword>
<dbReference type="SMART" id="SM00015">
    <property type="entry name" value="IQ"/>
    <property type="match status" value="3"/>
</dbReference>
<name>A0ABQ6N146_9STRA</name>
<feature type="region of interest" description="Disordered" evidence="2">
    <location>
        <begin position="690"/>
        <end position="710"/>
    </location>
</feature>
<protein>
    <recommendedName>
        <fullName evidence="3">WW domain-containing protein</fullName>
    </recommendedName>
</protein>
<feature type="coiled-coil region" evidence="1">
    <location>
        <begin position="356"/>
        <end position="416"/>
    </location>
</feature>
<feature type="domain" description="WW" evidence="3">
    <location>
        <begin position="539"/>
        <end position="576"/>
    </location>
</feature>
<dbReference type="InterPro" id="IPR001202">
    <property type="entry name" value="WW_dom"/>
</dbReference>
<evidence type="ECO:0000259" key="3">
    <source>
        <dbReference type="PROSITE" id="PS50020"/>
    </source>
</evidence>
<comment type="caution">
    <text evidence="4">The sequence shown here is derived from an EMBL/GenBank/DDBJ whole genome shotgun (WGS) entry which is preliminary data.</text>
</comment>
<accession>A0ABQ6N146</accession>
<dbReference type="InterPro" id="IPR000048">
    <property type="entry name" value="IQ_motif_EF-hand-BS"/>
</dbReference>
<dbReference type="EMBL" id="BRYB01001953">
    <property type="protein sequence ID" value="GMI37032.1"/>
    <property type="molecule type" value="Genomic_DNA"/>
</dbReference>
<dbReference type="Pfam" id="PF00612">
    <property type="entry name" value="IQ"/>
    <property type="match status" value="3"/>
</dbReference>
<evidence type="ECO:0000313" key="4">
    <source>
        <dbReference type="EMBL" id="GMI37032.1"/>
    </source>
</evidence>
<dbReference type="Proteomes" id="UP001165060">
    <property type="component" value="Unassembled WGS sequence"/>
</dbReference>
<dbReference type="PROSITE" id="PS50020">
    <property type="entry name" value="WW_DOMAIN_2"/>
    <property type="match status" value="1"/>
</dbReference>
<evidence type="ECO:0000313" key="5">
    <source>
        <dbReference type="Proteomes" id="UP001165060"/>
    </source>
</evidence>
<feature type="region of interest" description="Disordered" evidence="2">
    <location>
        <begin position="422"/>
        <end position="448"/>
    </location>
</feature>
<sequence>MPEVPAPPGEDYRDGRVTHEEMFECMGDALLDVPPEQKIGGDRNFDKAKLKRPKIPPNVFYEQSRYYFDPPVEPQAPLCTCNVLCTPQKPAVASWKCHSCVKFDEKGKGWFCNACFQKHHPWYREKHHFVPISQDDDLEYDLVAQNYRSELDRTIAGVKGLIKGMQDSTKICRAIDEDYRPDDMLKENAKLMEKATQRVWELKHFVRGQLLAQNEDALVKDLEYDDEKKKIMDIIPYKTRGGLTPYAKKLHGEEARLAKRQSRKEDKSMTDEEAAIILQTGARVMLARNKFLAKVSLNYQKVWNWKYMRYYYVNLRDEEGESQWHRPPCVTKHTEEVVLTPRSFYEIHKTDSCADLEFLTSEARAEKKRQDKLEALRKKRERRAEDRKTEALLAGLHEESEKSEEEVKRLKRLKAQKRGVKVEEDDDDLVSLPSPTHHADADDASTTEESELALVAVGAGAAATVGLRRKKTRQIAEQKKAAKLRVLQLNVRAAALRAHEENLLKKGGLTREEASKKLQSACRVWIARRELAGRAHALWMLVRPDTGKQAGKAGKRARAYWFNMRTRETRWIKPKAFGTLDVKEITALECKKRLKRWYLKGNKFVLNVNLVYPATRGAKERDAVVIMQTFARMYLARGTARYVTWSVWFSDVDLDSSLPFWRRAGRGGGGEETRWDRPWTPRDSMARVRQERRDEFERRVSEEKERREVL</sequence>
<evidence type="ECO:0000256" key="1">
    <source>
        <dbReference type="SAM" id="Coils"/>
    </source>
</evidence>
<reference evidence="4 5" key="1">
    <citation type="journal article" date="2023" name="Commun. Biol.">
        <title>Genome analysis of Parmales, the sister group of diatoms, reveals the evolutionary specialization of diatoms from phago-mixotrophs to photoautotrophs.</title>
        <authorList>
            <person name="Ban H."/>
            <person name="Sato S."/>
            <person name="Yoshikawa S."/>
            <person name="Yamada K."/>
            <person name="Nakamura Y."/>
            <person name="Ichinomiya M."/>
            <person name="Sato N."/>
            <person name="Blanc-Mathieu R."/>
            <person name="Endo H."/>
            <person name="Kuwata A."/>
            <person name="Ogata H."/>
        </authorList>
    </citation>
    <scope>NUCLEOTIDE SEQUENCE [LARGE SCALE GENOMIC DNA]</scope>
</reference>
<keyword evidence="1" id="KW-0175">Coiled coil</keyword>
<organism evidence="4 5">
    <name type="scientific">Tetraparma gracilis</name>
    <dbReference type="NCBI Taxonomy" id="2962635"/>
    <lineage>
        <taxon>Eukaryota</taxon>
        <taxon>Sar</taxon>
        <taxon>Stramenopiles</taxon>
        <taxon>Ochrophyta</taxon>
        <taxon>Bolidophyceae</taxon>
        <taxon>Parmales</taxon>
        <taxon>Triparmaceae</taxon>
        <taxon>Tetraparma</taxon>
    </lineage>
</organism>
<evidence type="ECO:0000256" key="2">
    <source>
        <dbReference type="SAM" id="MobiDB-lite"/>
    </source>
</evidence>
<proteinExistence type="predicted"/>